<evidence type="ECO:0000313" key="3">
    <source>
        <dbReference type="Proteomes" id="UP000064249"/>
    </source>
</evidence>
<dbReference type="AlphaFoldDB" id="A0A124FMV6"/>
<feature type="transmembrane region" description="Helical" evidence="1">
    <location>
        <begin position="12"/>
        <end position="32"/>
    </location>
</feature>
<accession>A0A124FMV6</accession>
<protein>
    <submittedName>
        <fullName evidence="2">Uncharacterized protein</fullName>
    </submittedName>
</protein>
<name>A0A124FMV6_9CHLR</name>
<reference evidence="2 3" key="1">
    <citation type="journal article" date="2015" name="MBio">
        <title>Genome-Resolved Metagenomic Analysis Reveals Roles for Candidate Phyla and Other Microbial Community Members in Biogeochemical Transformations in Oil Reservoirs.</title>
        <authorList>
            <person name="Hu P."/>
            <person name="Tom L."/>
            <person name="Singh A."/>
            <person name="Thomas B.C."/>
            <person name="Baker B.J."/>
            <person name="Piceno Y.M."/>
            <person name="Andersen G.L."/>
            <person name="Banfield J.F."/>
        </authorList>
    </citation>
    <scope>NUCLEOTIDE SEQUENCE [LARGE SCALE GENOMIC DNA]</scope>
    <source>
        <strain evidence="2">46_16</strain>
    </source>
</reference>
<sequence length="34" mass="3817">MVKELKGMRGFILIWAGQVFSMIGSQMTHFAMGI</sequence>
<evidence type="ECO:0000256" key="1">
    <source>
        <dbReference type="SAM" id="Phobius"/>
    </source>
</evidence>
<comment type="caution">
    <text evidence="2">The sequence shown here is derived from an EMBL/GenBank/DDBJ whole genome shotgun (WGS) entry which is preliminary data.</text>
</comment>
<organism evidence="2 3">
    <name type="scientific">Anaerolinea thermophila</name>
    <dbReference type="NCBI Taxonomy" id="167964"/>
    <lineage>
        <taxon>Bacteria</taxon>
        <taxon>Bacillati</taxon>
        <taxon>Chloroflexota</taxon>
        <taxon>Anaerolineae</taxon>
        <taxon>Anaerolineales</taxon>
        <taxon>Anaerolineaceae</taxon>
        <taxon>Anaerolinea</taxon>
    </lineage>
</organism>
<keyword evidence="1" id="KW-1133">Transmembrane helix</keyword>
<keyword evidence="1" id="KW-0472">Membrane</keyword>
<proteinExistence type="predicted"/>
<dbReference type="Proteomes" id="UP000064249">
    <property type="component" value="Unassembled WGS sequence"/>
</dbReference>
<gene>
    <name evidence="2" type="ORF">XD73_1168</name>
</gene>
<keyword evidence="1" id="KW-0812">Transmembrane</keyword>
<evidence type="ECO:0000313" key="2">
    <source>
        <dbReference type="EMBL" id="KUK45953.1"/>
    </source>
</evidence>
<dbReference type="EMBL" id="LGFU01000105">
    <property type="protein sequence ID" value="KUK45953.1"/>
    <property type="molecule type" value="Genomic_DNA"/>
</dbReference>